<dbReference type="EMBL" id="AFBD01000002">
    <property type="protein sequence ID" value="EGF15434.1"/>
    <property type="molecule type" value="Genomic_DNA"/>
</dbReference>
<evidence type="ECO:0000256" key="1">
    <source>
        <dbReference type="SAM" id="Phobius"/>
    </source>
</evidence>
<keyword evidence="1" id="KW-0472">Membrane</keyword>
<organism evidence="2 3">
    <name type="scientific">Streptococcus sanguinis SK330</name>
    <dbReference type="NCBI Taxonomy" id="888813"/>
    <lineage>
        <taxon>Bacteria</taxon>
        <taxon>Bacillati</taxon>
        <taxon>Bacillota</taxon>
        <taxon>Bacilli</taxon>
        <taxon>Lactobacillales</taxon>
        <taxon>Streptococcaceae</taxon>
        <taxon>Streptococcus</taxon>
    </lineage>
</organism>
<name>F2C5X7_STRSA</name>
<keyword evidence="1" id="KW-0812">Transmembrane</keyword>
<evidence type="ECO:0000313" key="3">
    <source>
        <dbReference type="Proteomes" id="UP000005955"/>
    </source>
</evidence>
<feature type="transmembrane region" description="Helical" evidence="1">
    <location>
        <begin position="12"/>
        <end position="29"/>
    </location>
</feature>
<dbReference type="PATRIC" id="fig|888813.3.peg.568"/>
<dbReference type="Proteomes" id="UP000005955">
    <property type="component" value="Unassembled WGS sequence"/>
</dbReference>
<gene>
    <name evidence="2" type="ORF">HMPREF9386_0581</name>
</gene>
<evidence type="ECO:0000313" key="2">
    <source>
        <dbReference type="EMBL" id="EGF15434.1"/>
    </source>
</evidence>
<dbReference type="HOGENOM" id="CLU_3104528_0_0_9"/>
<proteinExistence type="predicted"/>
<accession>F2C5X7</accession>
<keyword evidence="1" id="KW-1133">Transmembrane helix</keyword>
<dbReference type="AlphaFoldDB" id="F2C5X7"/>
<sequence length="51" mass="6089">MINKVKHLEAGSLLQAIGVFSIFQTWFHFRSIRWRKEVGKVEVYLRQLIKS</sequence>
<protein>
    <submittedName>
        <fullName evidence="2">Uncharacterized protein</fullName>
    </submittedName>
</protein>
<comment type="caution">
    <text evidence="2">The sequence shown here is derived from an EMBL/GenBank/DDBJ whole genome shotgun (WGS) entry which is preliminary data.</text>
</comment>
<reference evidence="2 3" key="1">
    <citation type="submission" date="2011-02" db="EMBL/GenBank/DDBJ databases">
        <authorList>
            <person name="Muzny D."/>
            <person name="Qin X."/>
            <person name="Deng J."/>
            <person name="Jiang H."/>
            <person name="Liu Y."/>
            <person name="Qu J."/>
            <person name="Song X.-Z."/>
            <person name="Zhang L."/>
            <person name="Thornton R."/>
            <person name="Coyle M."/>
            <person name="Francisco L."/>
            <person name="Jackson L."/>
            <person name="Javaid M."/>
            <person name="Korchina V."/>
            <person name="Kovar C."/>
            <person name="Mata R."/>
            <person name="Mathew T."/>
            <person name="Ngo R."/>
            <person name="Nguyen L."/>
            <person name="Nguyen N."/>
            <person name="Okwuonu G."/>
            <person name="Ongeri F."/>
            <person name="Pham C."/>
            <person name="Simmons D."/>
            <person name="Wilczek-Boney K."/>
            <person name="Hale W."/>
            <person name="Jakkamsetti A."/>
            <person name="Pham P."/>
            <person name="Ruth R."/>
            <person name="San Lucas F."/>
            <person name="Warren J."/>
            <person name="Zhang J."/>
            <person name="Zhao Z."/>
            <person name="Zhou C."/>
            <person name="Zhu D."/>
            <person name="Lee S."/>
            <person name="Bess C."/>
            <person name="Blankenburg K."/>
            <person name="Forbes L."/>
            <person name="Fu Q."/>
            <person name="Gubbala S."/>
            <person name="Hirani K."/>
            <person name="Jayaseelan J.C."/>
            <person name="Lara F."/>
            <person name="Munidasa M."/>
            <person name="Palculict T."/>
            <person name="Patil S."/>
            <person name="Pu L.-L."/>
            <person name="Saada N."/>
            <person name="Tang L."/>
            <person name="Weissenberger G."/>
            <person name="Zhu Y."/>
            <person name="Hemphill L."/>
            <person name="Shang Y."/>
            <person name="Youmans B."/>
            <person name="Ayvaz T."/>
            <person name="Ross M."/>
            <person name="Santibanez J."/>
            <person name="Aqrawi P."/>
            <person name="Gross S."/>
            <person name="Joshi V."/>
            <person name="Fowler G."/>
            <person name="Nazareth L."/>
            <person name="Reid J."/>
            <person name="Worley K."/>
            <person name="Petrosino J."/>
            <person name="Highlander S."/>
            <person name="Gibbs R."/>
        </authorList>
    </citation>
    <scope>NUCLEOTIDE SEQUENCE [LARGE SCALE GENOMIC DNA]</scope>
    <source>
        <strain evidence="2 3">SK330</strain>
    </source>
</reference>